<dbReference type="PANTHER" id="PTHR36799">
    <property type="match status" value="1"/>
</dbReference>
<sequence>MIALTCPTAVRICSPYNSSQRSAANVASSKAVVSPLCPGNSGKAVAGSVSKGFGAGQQNAGLADSRLWKCRSSSGEVEATQSEVDISKKNAKARLASGSPIIVVEAPPMLKTAEPMPMMRPNLGLIKAGDAGRIIDRRPKDVWAVRFAAGAYLIDGKYFEALVEE</sequence>
<organism evidence="2 3">
    <name type="scientific">Marchantia polymorpha subsp. ruderalis</name>
    <dbReference type="NCBI Taxonomy" id="1480154"/>
    <lineage>
        <taxon>Eukaryota</taxon>
        <taxon>Viridiplantae</taxon>
        <taxon>Streptophyta</taxon>
        <taxon>Embryophyta</taxon>
        <taxon>Marchantiophyta</taxon>
        <taxon>Marchantiopsida</taxon>
        <taxon>Marchantiidae</taxon>
        <taxon>Marchantiales</taxon>
        <taxon>Marchantiaceae</taxon>
        <taxon>Marchantia</taxon>
    </lineage>
</organism>
<dbReference type="Proteomes" id="UP001162541">
    <property type="component" value="Chromosome 7"/>
</dbReference>
<evidence type="ECO:0000313" key="4">
    <source>
        <dbReference type="Proteomes" id="UP001162541"/>
    </source>
</evidence>
<name>A0A176VJH7_MARPO</name>
<reference evidence="1" key="2">
    <citation type="journal article" date="2019" name="Curr. Biol.">
        <title>Chromatin organization in early land plants reveals an ancestral association between H3K27me3, transposons, and constitutive heterochromatin.</title>
        <authorList>
            <person name="Montgomery S.A."/>
            <person name="Tanizawa Y."/>
            <person name="Galik B."/>
            <person name="Wang N."/>
            <person name="Ito T."/>
            <person name="Mochizuki T."/>
            <person name="Akimcheva S."/>
            <person name="Bowman J."/>
            <person name="Cognat V."/>
            <person name="Drouard L."/>
            <person name="Ekker H."/>
            <person name="Houng S."/>
            <person name="Kohchi T."/>
            <person name="Lin S."/>
            <person name="Liu L.D."/>
            <person name="Nakamura Y."/>
            <person name="Valeeva L.R."/>
            <person name="Shakirov E.V."/>
            <person name="Shippen D.E."/>
            <person name="Wei W."/>
            <person name="Yagura M."/>
            <person name="Yamaoka S."/>
            <person name="Yamato K.T."/>
            <person name="Liu C."/>
            <person name="Berger F."/>
        </authorList>
    </citation>
    <scope>NUCLEOTIDE SEQUENCE [LARGE SCALE GENOMIC DNA]</scope>
    <source>
        <strain evidence="1">Tak-1</strain>
    </source>
</reference>
<protein>
    <submittedName>
        <fullName evidence="2">Uncharacterized protein</fullName>
    </submittedName>
</protein>
<evidence type="ECO:0000313" key="2">
    <source>
        <dbReference type="EMBL" id="OAE21064.1"/>
    </source>
</evidence>
<dbReference type="Proteomes" id="UP000077202">
    <property type="component" value="Unassembled WGS sequence"/>
</dbReference>
<reference evidence="4" key="3">
    <citation type="journal article" date="2020" name="Curr. Biol.">
        <title>Chromatin organization in early land plants reveals an ancestral association between H3K27me3, transposons, and constitutive heterochromatin.</title>
        <authorList>
            <person name="Montgomery S.A."/>
            <person name="Tanizawa Y."/>
            <person name="Galik B."/>
            <person name="Wang N."/>
            <person name="Ito T."/>
            <person name="Mochizuki T."/>
            <person name="Akimcheva S."/>
            <person name="Bowman J.L."/>
            <person name="Cognat V."/>
            <person name="Marechal-Drouard L."/>
            <person name="Ekker H."/>
            <person name="Hong S.F."/>
            <person name="Kohchi T."/>
            <person name="Lin S.S."/>
            <person name="Liu L.D."/>
            <person name="Nakamura Y."/>
            <person name="Valeeva L.R."/>
            <person name="Shakirov E.V."/>
            <person name="Shippen D.E."/>
            <person name="Wei W.L."/>
            <person name="Yagura M."/>
            <person name="Yamaoka S."/>
            <person name="Yamato K.T."/>
            <person name="Liu C."/>
            <person name="Berger F."/>
        </authorList>
    </citation>
    <scope>NUCLEOTIDE SEQUENCE [LARGE SCALE GENOMIC DNA]</scope>
    <source>
        <strain evidence="4">Tak-1</strain>
    </source>
</reference>
<proteinExistence type="predicted"/>
<dbReference type="PANTHER" id="PTHR36799:SF2">
    <property type="entry name" value="PROTEIN CHLORORESPIRATORY REDUCTION 42, CHLOROPLASTIC"/>
    <property type="match status" value="1"/>
</dbReference>
<evidence type="ECO:0000313" key="1">
    <source>
        <dbReference type="EMBL" id="BBN16643.1"/>
    </source>
</evidence>
<accession>A0A176VJH7</accession>
<reference evidence="2 3" key="1">
    <citation type="submission" date="2016-03" db="EMBL/GenBank/DDBJ databases">
        <title>Mechanisms controlling the formation of the plant cell surface in tip-growing cells are functionally conserved among land plants.</title>
        <authorList>
            <person name="Honkanen S."/>
            <person name="Jones V.A."/>
            <person name="Morieri G."/>
            <person name="Champion C."/>
            <person name="Hetherington A.J."/>
            <person name="Kelly S."/>
            <person name="Saint-Marcoux D."/>
            <person name="Proust H."/>
            <person name="Prescott H."/>
            <person name="Dolan L."/>
        </authorList>
    </citation>
    <scope>NUCLEOTIDE SEQUENCE [LARGE SCALE GENOMIC DNA]</scope>
    <source>
        <strain evidence="3">cv. Tak-1 and cv. Tak-2</strain>
        <tissue evidence="2">Whole gametophyte</tissue>
    </source>
</reference>
<dbReference type="Pfam" id="PF11347">
    <property type="entry name" value="CRR42-like"/>
    <property type="match status" value="1"/>
</dbReference>
<dbReference type="AlphaFoldDB" id="A0A176VJH7"/>
<evidence type="ECO:0000313" key="3">
    <source>
        <dbReference type="Proteomes" id="UP000077202"/>
    </source>
</evidence>
<dbReference type="EMBL" id="AP019872">
    <property type="protein sequence ID" value="BBN16643.1"/>
    <property type="molecule type" value="Genomic_DNA"/>
</dbReference>
<dbReference type="InterPro" id="IPR021495">
    <property type="entry name" value="CRR42-like"/>
</dbReference>
<keyword evidence="3" id="KW-1185">Reference proteome</keyword>
<dbReference type="EMBL" id="LVLJ01003531">
    <property type="protein sequence ID" value="OAE21064.1"/>
    <property type="molecule type" value="Genomic_DNA"/>
</dbReference>
<dbReference type="GO" id="GO:0010258">
    <property type="term" value="P:NADH dehydrogenase complex (plastoquinone) assembly"/>
    <property type="evidence" value="ECO:0007669"/>
    <property type="project" value="InterPro"/>
</dbReference>
<gene>
    <name evidence="2" type="ORF">AXG93_421s1140</name>
    <name evidence="1" type="ORF">Mp_7g08120</name>
</gene>